<gene>
    <name evidence="1" type="ordered locus">TEPIRE1_0346</name>
</gene>
<evidence type="ECO:0000313" key="2">
    <source>
        <dbReference type="Proteomes" id="UP000010802"/>
    </source>
</evidence>
<sequence>MRLELAKERLDRIEAAINLEEPARVPCWGIGGEIVASYSGFTQYDLAYDPEKSLKAIEKFLKDFPFDTSMAGLAGLDGHYRPYLKRFQSIWRHQVLIVLY</sequence>
<evidence type="ECO:0000313" key="1">
    <source>
        <dbReference type="EMBL" id="CCP25023.1"/>
    </source>
</evidence>
<keyword evidence="2" id="KW-1185">Reference proteome</keyword>
<protein>
    <submittedName>
        <fullName evidence="1">Uncharacterized protein</fullName>
    </submittedName>
</protein>
<dbReference type="InterPro" id="IPR038071">
    <property type="entry name" value="UROD/MetE-like_sf"/>
</dbReference>
<dbReference type="EMBL" id="HF563609">
    <property type="protein sequence ID" value="CCP25023.1"/>
    <property type="molecule type" value="Genomic_DNA"/>
</dbReference>
<dbReference type="PATRIC" id="fig|1209989.3.peg.363"/>
<reference evidence="2" key="1">
    <citation type="journal article" date="2013" name="Genome Announc.">
        <title>First genome sequence of a syntrophic acetate-oxidizing bacterium, Tepidanaerobacter acetatoxydans strain Re1.</title>
        <authorList>
            <person name="Manzoor S."/>
            <person name="Bongcam-Rudloff E."/>
            <person name="Schnurer A."/>
            <person name="Muller B."/>
        </authorList>
    </citation>
    <scope>NUCLEOTIDE SEQUENCE [LARGE SCALE GENOMIC DNA]</scope>
    <source>
        <strain evidence="2">Re1</strain>
    </source>
</reference>
<name>L0RZH9_TEPAE</name>
<dbReference type="eggNOG" id="COG0407">
    <property type="taxonomic scope" value="Bacteria"/>
</dbReference>
<dbReference type="Gene3D" id="3.20.20.210">
    <property type="match status" value="1"/>
</dbReference>
<dbReference type="KEGG" id="tae:TepiRe1_0346"/>
<accession>L0RZH9</accession>
<dbReference type="Proteomes" id="UP000010802">
    <property type="component" value="Chromosome"/>
</dbReference>
<organism evidence="1 2">
    <name type="scientific">Tepidanaerobacter acetatoxydans (strain DSM 21804 / JCM 16047 / Re1)</name>
    <dbReference type="NCBI Taxonomy" id="1209989"/>
    <lineage>
        <taxon>Bacteria</taxon>
        <taxon>Bacillati</taxon>
        <taxon>Bacillota</taxon>
        <taxon>Clostridia</taxon>
        <taxon>Thermosediminibacterales</taxon>
        <taxon>Tepidanaerobacteraceae</taxon>
        <taxon>Tepidanaerobacter</taxon>
    </lineage>
</organism>
<dbReference type="SUPFAM" id="SSF51726">
    <property type="entry name" value="UROD/MetE-like"/>
    <property type="match status" value="1"/>
</dbReference>
<proteinExistence type="predicted"/>
<dbReference type="AlphaFoldDB" id="L0RZH9"/>
<dbReference type="HOGENOM" id="CLU_2304672_0_0_9"/>